<keyword evidence="1 11" id="KW-0813">Transport</keyword>
<evidence type="ECO:0000313" key="13">
    <source>
        <dbReference type="EMBL" id="QIW12591.1"/>
    </source>
</evidence>
<feature type="transmembrane region" description="Helical" evidence="11">
    <location>
        <begin position="12"/>
        <end position="34"/>
    </location>
</feature>
<dbReference type="KEGG" id="fad:CDH04_08005"/>
<reference evidence="12 14" key="1">
    <citation type="submission" date="2017-06" db="EMBL/GenBank/DDBJ databases">
        <title>Complete genome of Francisella adeliensis.</title>
        <authorList>
            <person name="Vallesi A."/>
            <person name="Sjodin A."/>
        </authorList>
    </citation>
    <scope>NUCLEOTIDE SEQUENCE [LARGE SCALE GENOMIC DNA]</scope>
    <source>
        <strain evidence="12 14">FDC440</strain>
    </source>
</reference>
<dbReference type="Pfam" id="PF02669">
    <property type="entry name" value="KdpC"/>
    <property type="match status" value="1"/>
</dbReference>
<reference evidence="13 15" key="2">
    <citation type="submission" date="2019-08" db="EMBL/GenBank/DDBJ databases">
        <title>Complete genome sequences of Francisella adeliensis (FSC1325 and FSC1326).</title>
        <authorList>
            <person name="Ohrman C."/>
            <person name="Uneklint I."/>
            <person name="Vallesi A."/>
            <person name="Karlsson L."/>
            <person name="Sjodin A."/>
        </authorList>
    </citation>
    <scope>NUCLEOTIDE SEQUENCE [LARGE SCALE GENOMIC DNA]</scope>
    <source>
        <strain evidence="13 15">FSC1325</strain>
    </source>
</reference>
<keyword evidence="2 11" id="KW-1003">Cell membrane</keyword>
<dbReference type="EMBL" id="CP043424">
    <property type="protein sequence ID" value="QIW12591.1"/>
    <property type="molecule type" value="Genomic_DNA"/>
</dbReference>
<evidence type="ECO:0000313" key="12">
    <source>
        <dbReference type="EMBL" id="AXA34344.1"/>
    </source>
</evidence>
<dbReference type="GO" id="GO:0008556">
    <property type="term" value="F:P-type potassium transmembrane transporter activity"/>
    <property type="evidence" value="ECO:0007669"/>
    <property type="project" value="InterPro"/>
</dbReference>
<evidence type="ECO:0000256" key="3">
    <source>
        <dbReference type="ARBA" id="ARBA00022538"/>
    </source>
</evidence>
<accession>A0A2Z4XZY3</accession>
<dbReference type="PIRSF" id="PIRSF001296">
    <property type="entry name" value="K_ATPase_KdpC"/>
    <property type="match status" value="1"/>
</dbReference>
<evidence type="ECO:0000256" key="1">
    <source>
        <dbReference type="ARBA" id="ARBA00022448"/>
    </source>
</evidence>
<keyword evidence="9 11" id="KW-0406">Ion transport</keyword>
<keyword evidence="5 11" id="KW-0547">Nucleotide-binding</keyword>
<dbReference type="InterPro" id="IPR003820">
    <property type="entry name" value="KdpC"/>
</dbReference>
<dbReference type="RefSeq" id="WP_112870523.1">
    <property type="nucleotide sequence ID" value="NZ_CP021781.1"/>
</dbReference>
<evidence type="ECO:0000256" key="7">
    <source>
        <dbReference type="ARBA" id="ARBA00022958"/>
    </source>
</evidence>
<comment type="subcellular location">
    <subcellularLocation>
        <location evidence="11">Cell membrane</location>
        <topology evidence="11">Single-pass membrane protein</topology>
    </subcellularLocation>
</comment>
<dbReference type="Proteomes" id="UP000681131">
    <property type="component" value="Chromosome"/>
</dbReference>
<keyword evidence="4 11" id="KW-0812">Transmembrane</keyword>
<evidence type="ECO:0000313" key="14">
    <source>
        <dbReference type="Proteomes" id="UP000251120"/>
    </source>
</evidence>
<dbReference type="NCBIfam" id="NF001454">
    <property type="entry name" value="PRK00315.1"/>
    <property type="match status" value="1"/>
</dbReference>
<name>A0A2Z4XZY3_9GAMM</name>
<keyword evidence="6 11" id="KW-0067">ATP-binding</keyword>
<dbReference type="GO" id="GO:0005886">
    <property type="term" value="C:plasma membrane"/>
    <property type="evidence" value="ECO:0007669"/>
    <property type="project" value="UniProtKB-SubCell"/>
</dbReference>
<evidence type="ECO:0000256" key="10">
    <source>
        <dbReference type="ARBA" id="ARBA00023136"/>
    </source>
</evidence>
<comment type="function">
    <text evidence="11">Part of the high-affinity ATP-driven potassium transport (or Kdp) system, which catalyzes the hydrolysis of ATP coupled with the electrogenic transport of potassium into the cytoplasm. This subunit acts as a catalytic chaperone that increases the ATP-binding affinity of the ATP-hydrolyzing subunit KdpB by the formation of a transient KdpB/KdpC/ATP ternary complex.</text>
</comment>
<keyword evidence="3 11" id="KW-0633">Potassium transport</keyword>
<dbReference type="Proteomes" id="UP000251120">
    <property type="component" value="Chromosome"/>
</dbReference>
<evidence type="ECO:0000256" key="6">
    <source>
        <dbReference type="ARBA" id="ARBA00022840"/>
    </source>
</evidence>
<protein>
    <recommendedName>
        <fullName evidence="11">Potassium-transporting ATPase KdpC subunit</fullName>
    </recommendedName>
    <alternativeName>
        <fullName evidence="11">ATP phosphohydrolase [potassium-transporting] C chain</fullName>
    </alternativeName>
    <alternativeName>
        <fullName evidence="11">Potassium-binding and translocating subunit C</fullName>
    </alternativeName>
    <alternativeName>
        <fullName evidence="11">Potassium-translocating ATPase C chain</fullName>
    </alternativeName>
</protein>
<comment type="similarity">
    <text evidence="11">Belongs to the KdpC family.</text>
</comment>
<evidence type="ECO:0000256" key="2">
    <source>
        <dbReference type="ARBA" id="ARBA00022475"/>
    </source>
</evidence>
<comment type="subunit">
    <text evidence="11">The system is composed of three essential subunits: KdpA, KdpB and KdpC.</text>
</comment>
<dbReference type="HAMAP" id="MF_00276">
    <property type="entry name" value="KdpC"/>
    <property type="match status" value="1"/>
</dbReference>
<sequence>MRNLFVSLRAMLFFTIALGLVYPFVTMGVGYTFFNHQATGSMYNENGKTIGSELIGQHMPSNLFQSRPSASDYNAQASGGSNYAINNPEQEKLVKERIEKLQQKYGKNKPVPEDLVFASGSGLDPDITADAAYYQADYIAKVNNIAPNKIYSLIKSNTRYRLFNTDTVNVLELNMDLMKLIHK</sequence>
<keyword evidence="8 11" id="KW-1133">Transmembrane helix</keyword>
<dbReference type="PANTHER" id="PTHR30042:SF2">
    <property type="entry name" value="POTASSIUM-TRANSPORTING ATPASE KDPC SUBUNIT"/>
    <property type="match status" value="1"/>
</dbReference>
<proteinExistence type="inferred from homology"/>
<evidence type="ECO:0000256" key="9">
    <source>
        <dbReference type="ARBA" id="ARBA00023065"/>
    </source>
</evidence>
<evidence type="ECO:0000256" key="8">
    <source>
        <dbReference type="ARBA" id="ARBA00022989"/>
    </source>
</evidence>
<organism evidence="12 14">
    <name type="scientific">Francisella adeliensis</name>
    <dbReference type="NCBI Taxonomy" id="2007306"/>
    <lineage>
        <taxon>Bacteria</taxon>
        <taxon>Pseudomonadati</taxon>
        <taxon>Pseudomonadota</taxon>
        <taxon>Gammaproteobacteria</taxon>
        <taxon>Thiotrichales</taxon>
        <taxon>Francisellaceae</taxon>
        <taxon>Francisella</taxon>
    </lineage>
</organism>
<dbReference type="OrthoDB" id="9788285at2"/>
<keyword evidence="7 11" id="KW-0630">Potassium</keyword>
<gene>
    <name evidence="11 13" type="primary">kdpC</name>
    <name evidence="12" type="ORF">CDH04_08005</name>
    <name evidence="13" type="ORF">FZC43_08010</name>
</gene>
<dbReference type="PANTHER" id="PTHR30042">
    <property type="entry name" value="POTASSIUM-TRANSPORTING ATPASE C CHAIN"/>
    <property type="match status" value="1"/>
</dbReference>
<dbReference type="GO" id="GO:0005524">
    <property type="term" value="F:ATP binding"/>
    <property type="evidence" value="ECO:0007669"/>
    <property type="project" value="UniProtKB-UniRule"/>
</dbReference>
<keyword evidence="15" id="KW-1185">Reference proteome</keyword>
<dbReference type="EMBL" id="CP021781">
    <property type="protein sequence ID" value="AXA34344.1"/>
    <property type="molecule type" value="Genomic_DNA"/>
</dbReference>
<evidence type="ECO:0000313" key="15">
    <source>
        <dbReference type="Proteomes" id="UP000681131"/>
    </source>
</evidence>
<keyword evidence="10 11" id="KW-0472">Membrane</keyword>
<evidence type="ECO:0000256" key="11">
    <source>
        <dbReference type="HAMAP-Rule" id="MF_00276"/>
    </source>
</evidence>
<evidence type="ECO:0000256" key="5">
    <source>
        <dbReference type="ARBA" id="ARBA00022741"/>
    </source>
</evidence>
<dbReference type="AlphaFoldDB" id="A0A2Z4XZY3"/>
<evidence type="ECO:0000256" key="4">
    <source>
        <dbReference type="ARBA" id="ARBA00022692"/>
    </source>
</evidence>